<proteinExistence type="inferred from homology"/>
<evidence type="ECO:0000256" key="5">
    <source>
        <dbReference type="ARBA" id="ARBA00022729"/>
    </source>
</evidence>
<evidence type="ECO:0000256" key="8">
    <source>
        <dbReference type="ARBA" id="ARBA00023237"/>
    </source>
</evidence>
<keyword evidence="8 9" id="KW-0998">Cell outer membrane</keyword>
<evidence type="ECO:0000256" key="1">
    <source>
        <dbReference type="ARBA" id="ARBA00004571"/>
    </source>
</evidence>
<feature type="domain" description="TonB-dependent receptor plug" evidence="14">
    <location>
        <begin position="57"/>
        <end position="170"/>
    </location>
</feature>
<feature type="short sequence motif" description="TonB C-terminal box" evidence="10">
    <location>
        <begin position="936"/>
        <end position="953"/>
    </location>
</feature>
<evidence type="ECO:0000256" key="7">
    <source>
        <dbReference type="ARBA" id="ARBA00023136"/>
    </source>
</evidence>
<dbReference type="InterPro" id="IPR000531">
    <property type="entry name" value="Beta-barrel_TonB"/>
</dbReference>
<dbReference type="SUPFAM" id="SSF56935">
    <property type="entry name" value="Porins"/>
    <property type="match status" value="1"/>
</dbReference>
<evidence type="ECO:0000256" key="6">
    <source>
        <dbReference type="ARBA" id="ARBA00023077"/>
    </source>
</evidence>
<name>A0ABT2FH82_9GAMM</name>
<feature type="chain" id="PRO_5046270682" evidence="12">
    <location>
        <begin position="28"/>
        <end position="953"/>
    </location>
</feature>
<dbReference type="InterPro" id="IPR036942">
    <property type="entry name" value="Beta-barrel_TonB_sf"/>
</dbReference>
<sequence length="953" mass="104377">MPSKSRLAEVIALSLLGSAVLSTSAVAAEDAAANNDKQTYERIEVTGSRIARENAYAPTPVTMVTGEELLGSGVTNIGEALNQLPALGSTMSLASSGGSSIGTAGLNLLDLRNLGTSRTLVLVNGKRHVSSQKGTSAVDVNTIPSAWIERVEIITGGASAIYGADAVTGVVNFILKKNITGLDINASIGTADDSDFRKKRFSISYGQDIDGGRGNVAFAAEYSGQNALGAMDRDATKTSYANMANNAEGRVDDNDPSNPDMIRTPNSGYYTMGNDGRFQLSDSDYWKRFNRDGSFSRVDLGSNQYSNFCTDCDSINIKQFNELQPKFDRYNLNFKTNYDITTEDSVYFEAKYSRTEASNSGQPAYFFGNPKNTVSIDNAFVTPELRDLMQSQNVDSFVVNRFMTDAGVRIEDDTRETQRYVLGVKGLIGEDWDYDIYAVYGQTDLERTNKNNLIYQNYQYALDSVRDADGNAVCRSATARAEGCTPINIFGFGAPSRAAIDYINVDLTGTSTIKQTVLSGSVANSSLFELPAGFVGFSAGVEYRKEQSETKEPDYDKKTFFNALGNDVGSFNVKEVFAELSVPLLSDLPLIRQLDLDLAGRYADYSTIGDATTWKAGLSWEINDELRMRSTYARAIRAPNISELYGAASQDFFQVKDSCRLDRLNELDNSSTRAANCAALGVPADFNSAYDSSTLEGVSSGNRDLNPEKSKSFTLGLVYQPSFIDNLALTVDYWDITIDDAISSIDAQDILDKCLDSETGINNQYCALISRNPDNHQINNIVVQSMNLAKLEASGVDFDVRYSFDLLGGELTSGLIATKLIRNRQYSFQNDPSSYEDFAGTAGLPDWQSNLSLKYDRDNWEATWRTRYMQKVDLYSAQSLARNANPSNVMDYGTYVISEMAIGYKFDNGLGLKFGVDNVFDKSLPFGTIGTSASSAMYDNVGRYFYTSASFSF</sequence>
<keyword evidence="6 11" id="KW-0798">TonB box</keyword>
<dbReference type="Pfam" id="PF07715">
    <property type="entry name" value="Plug"/>
    <property type="match status" value="1"/>
</dbReference>
<reference evidence="16" key="1">
    <citation type="submission" date="2023-07" db="EMBL/GenBank/DDBJ databases">
        <title>Shewanella mangrovi sp. nov., an acetaldehyde- degrading bacterium isolated from mangrove sediment.</title>
        <authorList>
            <person name="Liu Y."/>
        </authorList>
    </citation>
    <scope>NUCLEOTIDE SEQUENCE [LARGE SCALE GENOMIC DNA]</scope>
    <source>
        <strain evidence="16">C32</strain>
    </source>
</reference>
<evidence type="ECO:0000256" key="12">
    <source>
        <dbReference type="SAM" id="SignalP"/>
    </source>
</evidence>
<keyword evidence="5 12" id="KW-0732">Signal</keyword>
<organism evidence="15 16">
    <name type="scientific">Shewanella electrica</name>
    <dbReference type="NCBI Taxonomy" id="515560"/>
    <lineage>
        <taxon>Bacteria</taxon>
        <taxon>Pseudomonadati</taxon>
        <taxon>Pseudomonadota</taxon>
        <taxon>Gammaproteobacteria</taxon>
        <taxon>Alteromonadales</taxon>
        <taxon>Shewanellaceae</taxon>
        <taxon>Shewanella</taxon>
    </lineage>
</organism>
<dbReference type="Proteomes" id="UP001201549">
    <property type="component" value="Unassembled WGS sequence"/>
</dbReference>
<keyword evidence="4 9" id="KW-0812">Transmembrane</keyword>
<dbReference type="InterPro" id="IPR039426">
    <property type="entry name" value="TonB-dep_rcpt-like"/>
</dbReference>
<dbReference type="PANTHER" id="PTHR47234">
    <property type="match status" value="1"/>
</dbReference>
<dbReference type="Gene3D" id="2.40.170.20">
    <property type="entry name" value="TonB-dependent receptor, beta-barrel domain"/>
    <property type="match status" value="1"/>
</dbReference>
<accession>A0ABT2FH82</accession>
<evidence type="ECO:0000256" key="2">
    <source>
        <dbReference type="ARBA" id="ARBA00022448"/>
    </source>
</evidence>
<comment type="subcellular location">
    <subcellularLocation>
        <location evidence="1 9">Cell outer membrane</location>
        <topology evidence="1 9">Multi-pass membrane protein</topology>
    </subcellularLocation>
</comment>
<evidence type="ECO:0000256" key="3">
    <source>
        <dbReference type="ARBA" id="ARBA00022452"/>
    </source>
</evidence>
<dbReference type="RefSeq" id="WP_238895072.1">
    <property type="nucleotide sequence ID" value="NZ_JAKOGG010000002.1"/>
</dbReference>
<evidence type="ECO:0000256" key="4">
    <source>
        <dbReference type="ARBA" id="ARBA00022692"/>
    </source>
</evidence>
<keyword evidence="3 9" id="KW-1134">Transmembrane beta strand</keyword>
<dbReference type="Pfam" id="PF00593">
    <property type="entry name" value="TonB_dep_Rec_b-barrel"/>
    <property type="match status" value="1"/>
</dbReference>
<evidence type="ECO:0000256" key="11">
    <source>
        <dbReference type="RuleBase" id="RU003357"/>
    </source>
</evidence>
<evidence type="ECO:0000256" key="10">
    <source>
        <dbReference type="PROSITE-ProRule" id="PRU10144"/>
    </source>
</evidence>
<dbReference type="InterPro" id="IPR010917">
    <property type="entry name" value="TonB_rcpt_CS"/>
</dbReference>
<dbReference type="PROSITE" id="PS01156">
    <property type="entry name" value="TONB_DEPENDENT_REC_2"/>
    <property type="match status" value="1"/>
</dbReference>
<dbReference type="PROSITE" id="PS52016">
    <property type="entry name" value="TONB_DEPENDENT_REC_3"/>
    <property type="match status" value="1"/>
</dbReference>
<evidence type="ECO:0000313" key="15">
    <source>
        <dbReference type="EMBL" id="MCS4555680.1"/>
    </source>
</evidence>
<evidence type="ECO:0000256" key="9">
    <source>
        <dbReference type="PROSITE-ProRule" id="PRU01360"/>
    </source>
</evidence>
<dbReference type="InterPro" id="IPR037066">
    <property type="entry name" value="Plug_dom_sf"/>
</dbReference>
<keyword evidence="16" id="KW-1185">Reference proteome</keyword>
<keyword evidence="15" id="KW-0675">Receptor</keyword>
<dbReference type="EMBL" id="JAKOGG010000002">
    <property type="protein sequence ID" value="MCS4555680.1"/>
    <property type="molecule type" value="Genomic_DNA"/>
</dbReference>
<feature type="domain" description="TonB-dependent receptor-like beta-barrel" evidence="13">
    <location>
        <begin position="412"/>
        <end position="919"/>
    </location>
</feature>
<gene>
    <name evidence="15" type="ORF">L9G74_04460</name>
</gene>
<feature type="signal peptide" evidence="12">
    <location>
        <begin position="1"/>
        <end position="27"/>
    </location>
</feature>
<dbReference type="InterPro" id="IPR012910">
    <property type="entry name" value="Plug_dom"/>
</dbReference>
<dbReference type="PANTHER" id="PTHR47234:SF2">
    <property type="entry name" value="TONB-DEPENDENT RECEPTOR"/>
    <property type="match status" value="1"/>
</dbReference>
<comment type="similarity">
    <text evidence="9 11">Belongs to the TonB-dependent receptor family.</text>
</comment>
<keyword evidence="7 9" id="KW-0472">Membrane</keyword>
<evidence type="ECO:0000259" key="13">
    <source>
        <dbReference type="Pfam" id="PF00593"/>
    </source>
</evidence>
<dbReference type="Gene3D" id="2.170.130.10">
    <property type="entry name" value="TonB-dependent receptor, plug domain"/>
    <property type="match status" value="1"/>
</dbReference>
<comment type="caution">
    <text evidence="15">The sequence shown here is derived from an EMBL/GenBank/DDBJ whole genome shotgun (WGS) entry which is preliminary data.</text>
</comment>
<evidence type="ECO:0000259" key="14">
    <source>
        <dbReference type="Pfam" id="PF07715"/>
    </source>
</evidence>
<evidence type="ECO:0000313" key="16">
    <source>
        <dbReference type="Proteomes" id="UP001201549"/>
    </source>
</evidence>
<protein>
    <submittedName>
        <fullName evidence="15">TonB-dependent receptor</fullName>
    </submittedName>
</protein>
<keyword evidence="2 9" id="KW-0813">Transport</keyword>